<accession>A0ABT6F832</accession>
<comment type="caution">
    <text evidence="4">The sequence shown here is derived from an EMBL/GenBank/DDBJ whole genome shotgun (WGS) entry which is preliminary data.</text>
</comment>
<evidence type="ECO:0000256" key="1">
    <source>
        <dbReference type="SAM" id="MobiDB-lite"/>
    </source>
</evidence>
<dbReference type="SUPFAM" id="SSF54427">
    <property type="entry name" value="NTF2-like"/>
    <property type="match status" value="1"/>
</dbReference>
<keyword evidence="2" id="KW-0732">Signal</keyword>
<dbReference type="Pfam" id="PF14534">
    <property type="entry name" value="DUF4440"/>
    <property type="match status" value="1"/>
</dbReference>
<dbReference type="InterPro" id="IPR027843">
    <property type="entry name" value="DUF4440"/>
</dbReference>
<feature type="chain" id="PRO_5046390372" evidence="2">
    <location>
        <begin position="28"/>
        <end position="325"/>
    </location>
</feature>
<evidence type="ECO:0000313" key="4">
    <source>
        <dbReference type="EMBL" id="MDG3003689.1"/>
    </source>
</evidence>
<protein>
    <submittedName>
        <fullName evidence="4">SgcJ/EcaC family oxidoreductase</fullName>
    </submittedName>
</protein>
<dbReference type="EMBL" id="JARRAG010000001">
    <property type="protein sequence ID" value="MDG3003689.1"/>
    <property type="molecule type" value="Genomic_DNA"/>
</dbReference>
<evidence type="ECO:0000313" key="5">
    <source>
        <dbReference type="Proteomes" id="UP001216907"/>
    </source>
</evidence>
<name>A0ABT6F832_9BACT</name>
<dbReference type="RefSeq" id="WP_277860039.1">
    <property type="nucleotide sequence ID" value="NZ_JARRAG010000001.1"/>
</dbReference>
<gene>
    <name evidence="4" type="ORF">PZE19_07905</name>
</gene>
<feature type="region of interest" description="Disordered" evidence="1">
    <location>
        <begin position="299"/>
        <end position="325"/>
    </location>
</feature>
<sequence>MSTWTVRRGVALSASFILALCAGPEVGAQVAAGPTSKTAAEAEIRAFDAAFVDWYNKGDAKALASLYTEDADVFEADGARYRGRDLIERSYTETIAAQKGAKLTLEIESIRPLSADVVKEEGRSLTTLATGAVVPRFYTALFVKSDGRWLIASVREETDSLVRPHDRLKELDWLIGDWVAAGTELDAQVHGGWSADGNFLILDYSVKRGVKPMMQVTQRVGWDAVASQFHSWEFDSEGGFGEGIWSRDGERWVVKQTGVRPEGVTASSTRILTRKRAYLVSLLVTDQVVGGVAIPGEERSALTRVPPVPQLGAGPPRPINEKSPQ</sequence>
<proteinExistence type="predicted"/>
<organism evidence="4 5">
    <name type="scientific">Paludisphaera mucosa</name>
    <dbReference type="NCBI Taxonomy" id="3030827"/>
    <lineage>
        <taxon>Bacteria</taxon>
        <taxon>Pseudomonadati</taxon>
        <taxon>Planctomycetota</taxon>
        <taxon>Planctomycetia</taxon>
        <taxon>Isosphaerales</taxon>
        <taxon>Isosphaeraceae</taxon>
        <taxon>Paludisphaera</taxon>
    </lineage>
</organism>
<feature type="domain" description="DUF4440" evidence="3">
    <location>
        <begin position="44"/>
        <end position="151"/>
    </location>
</feature>
<dbReference type="InterPro" id="IPR032710">
    <property type="entry name" value="NTF2-like_dom_sf"/>
</dbReference>
<dbReference type="InterPro" id="IPR011944">
    <property type="entry name" value="Steroid_delta5-4_isomerase"/>
</dbReference>
<dbReference type="Proteomes" id="UP001216907">
    <property type="component" value="Unassembled WGS sequence"/>
</dbReference>
<keyword evidence="5" id="KW-1185">Reference proteome</keyword>
<feature type="signal peptide" evidence="2">
    <location>
        <begin position="1"/>
        <end position="27"/>
    </location>
</feature>
<reference evidence="4 5" key="1">
    <citation type="submission" date="2023-03" db="EMBL/GenBank/DDBJ databases">
        <title>Paludisphaera mucosa sp. nov. a novel planctomycete from northern fen.</title>
        <authorList>
            <person name="Ivanova A."/>
        </authorList>
    </citation>
    <scope>NUCLEOTIDE SEQUENCE [LARGE SCALE GENOMIC DNA]</scope>
    <source>
        <strain evidence="4 5">Pla2</strain>
    </source>
</reference>
<dbReference type="NCBIfam" id="TIGR02246">
    <property type="entry name" value="SgcJ/EcaC family oxidoreductase"/>
    <property type="match status" value="1"/>
</dbReference>
<evidence type="ECO:0000256" key="2">
    <source>
        <dbReference type="SAM" id="SignalP"/>
    </source>
</evidence>
<evidence type="ECO:0000259" key="3">
    <source>
        <dbReference type="Pfam" id="PF14534"/>
    </source>
</evidence>
<dbReference type="Gene3D" id="3.10.450.50">
    <property type="match status" value="1"/>
</dbReference>